<keyword evidence="4" id="KW-1185">Reference proteome</keyword>
<dbReference type="PANTHER" id="PTHR21496">
    <property type="entry name" value="FERREDOXIN-RELATED"/>
    <property type="match status" value="1"/>
</dbReference>
<dbReference type="EMBL" id="JAFBMS010000002">
    <property type="protein sequence ID" value="KAG9354396.1"/>
    <property type="molecule type" value="Genomic_DNA"/>
</dbReference>
<evidence type="ECO:0000259" key="2">
    <source>
        <dbReference type="Pfam" id="PF22543"/>
    </source>
</evidence>
<feature type="compositionally biased region" description="Acidic residues" evidence="1">
    <location>
        <begin position="1"/>
        <end position="11"/>
    </location>
</feature>
<dbReference type="AlphaFoldDB" id="A0A8T2PSW1"/>
<accession>A0A8T2PSW1</accession>
<feature type="domain" description="Soluble Rieske-type ferredoxin" evidence="2">
    <location>
        <begin position="56"/>
        <end position="121"/>
    </location>
</feature>
<dbReference type="Pfam" id="PF22543">
    <property type="entry name" value="Rieske_4"/>
    <property type="match status" value="1"/>
</dbReference>
<proteinExistence type="predicted"/>
<dbReference type="Proteomes" id="UP000824540">
    <property type="component" value="Unassembled WGS sequence"/>
</dbReference>
<dbReference type="OrthoDB" id="426882at2759"/>
<dbReference type="GO" id="GO:0051537">
    <property type="term" value="F:2 iron, 2 sulfur cluster binding"/>
    <property type="evidence" value="ECO:0007669"/>
    <property type="project" value="InterPro"/>
</dbReference>
<dbReference type="InterPro" id="IPR036922">
    <property type="entry name" value="Rieske_2Fe-2S_sf"/>
</dbReference>
<sequence length="178" mass="19769">MSDEDNFEEIETESKATAFSSEASPSVAGPPSSHFIGKKEEIVHARRITKFVNGRDEFNGRLCIVCPWHKYKITLAEGESLYQSVDPTQKPLKPKWLSKGKKQRVHMVLEVNGDVFVRFDDTPGSVESDYYQTDNFRAILQMKEEKKVQGLVEVLVGQVLLGANRAGGWGVAGVLLAG</sequence>
<dbReference type="SUPFAM" id="SSF50022">
    <property type="entry name" value="ISP domain"/>
    <property type="match status" value="1"/>
</dbReference>
<evidence type="ECO:0000313" key="3">
    <source>
        <dbReference type="EMBL" id="KAG9354396.1"/>
    </source>
</evidence>
<comment type="caution">
    <text evidence="3">The sequence shown here is derived from an EMBL/GenBank/DDBJ whole genome shotgun (WGS) entry which is preliminary data.</text>
</comment>
<dbReference type="Gene3D" id="2.102.10.10">
    <property type="entry name" value="Rieske [2Fe-2S] iron-sulphur domain"/>
    <property type="match status" value="1"/>
</dbReference>
<feature type="compositionally biased region" description="Polar residues" evidence="1">
    <location>
        <begin position="15"/>
        <end position="24"/>
    </location>
</feature>
<organism evidence="3 4">
    <name type="scientific">Albula glossodonta</name>
    <name type="common">roundjaw bonefish</name>
    <dbReference type="NCBI Taxonomy" id="121402"/>
    <lineage>
        <taxon>Eukaryota</taxon>
        <taxon>Metazoa</taxon>
        <taxon>Chordata</taxon>
        <taxon>Craniata</taxon>
        <taxon>Vertebrata</taxon>
        <taxon>Euteleostomi</taxon>
        <taxon>Actinopterygii</taxon>
        <taxon>Neopterygii</taxon>
        <taxon>Teleostei</taxon>
        <taxon>Albuliformes</taxon>
        <taxon>Albulidae</taxon>
        <taxon>Albula</taxon>
    </lineage>
</organism>
<protein>
    <recommendedName>
        <fullName evidence="2">Soluble Rieske-type ferredoxin domain-containing protein</fullName>
    </recommendedName>
</protein>
<gene>
    <name evidence="3" type="ORF">JZ751_001104</name>
</gene>
<reference evidence="3" key="1">
    <citation type="thesis" date="2021" institute="BYU ScholarsArchive" country="Provo, UT, USA">
        <title>Applications of and Algorithms for Genome Assembly and Genomic Analyses with an Emphasis on Marine Teleosts.</title>
        <authorList>
            <person name="Pickett B.D."/>
        </authorList>
    </citation>
    <scope>NUCLEOTIDE SEQUENCE</scope>
    <source>
        <strain evidence="3">HI-2016</strain>
    </source>
</reference>
<evidence type="ECO:0000256" key="1">
    <source>
        <dbReference type="SAM" id="MobiDB-lite"/>
    </source>
</evidence>
<evidence type="ECO:0000313" key="4">
    <source>
        <dbReference type="Proteomes" id="UP000824540"/>
    </source>
</evidence>
<name>A0A8T2PSW1_9TELE</name>
<dbReference type="PANTHER" id="PTHR21496:SF16">
    <property type="entry name" value="RIESKE DOMAIN-CONTAINING PROTEIN-LIKE"/>
    <property type="match status" value="1"/>
</dbReference>
<dbReference type="InterPro" id="IPR054716">
    <property type="entry name" value="Sol_Rieske_ferrdox_dom"/>
</dbReference>
<feature type="region of interest" description="Disordered" evidence="1">
    <location>
        <begin position="1"/>
        <end position="34"/>
    </location>
</feature>